<accession>A0ACB8TKS8</accession>
<evidence type="ECO:0000313" key="2">
    <source>
        <dbReference type="Proteomes" id="UP000814140"/>
    </source>
</evidence>
<proteinExistence type="predicted"/>
<gene>
    <name evidence="1" type="ORF">BV25DRAFT_1817900</name>
</gene>
<reference evidence="1" key="2">
    <citation type="journal article" date="2022" name="New Phytol.">
        <title>Evolutionary transition to the ectomycorrhizal habit in the genomes of a hyperdiverse lineage of mushroom-forming fungi.</title>
        <authorList>
            <person name="Looney B."/>
            <person name="Miyauchi S."/>
            <person name="Morin E."/>
            <person name="Drula E."/>
            <person name="Courty P.E."/>
            <person name="Kohler A."/>
            <person name="Kuo A."/>
            <person name="LaButti K."/>
            <person name="Pangilinan J."/>
            <person name="Lipzen A."/>
            <person name="Riley R."/>
            <person name="Andreopoulos W."/>
            <person name="He G."/>
            <person name="Johnson J."/>
            <person name="Nolan M."/>
            <person name="Tritt A."/>
            <person name="Barry K.W."/>
            <person name="Grigoriev I.V."/>
            <person name="Nagy L.G."/>
            <person name="Hibbett D."/>
            <person name="Henrissat B."/>
            <person name="Matheny P.B."/>
            <person name="Labbe J."/>
            <person name="Martin F.M."/>
        </authorList>
    </citation>
    <scope>NUCLEOTIDE SEQUENCE</scope>
    <source>
        <strain evidence="1">HHB10654</strain>
    </source>
</reference>
<sequence length="1268" mass="141436">MGPASRILDIHSYSFPPSPPDSTDVSPPASPRKLSAILPRSSMTEQDSLFPDTRNSQPTASSSRMRISTRKSSQRALTMPSSSRADRLPTASPPKTARPLSRRGSPSPSDSSSDTSSPPSAQNRSPQHNPAGIGRKVADSLQLFKESKASPAAEELDPLTFTRACSPSRRRTGSHHPPDDVSEPHFEFVKRSDWQEREAAAIRRERSTHALKRVRTRESTTSVSGRESRDNDVRRKDRPSSARDNNISDLAQWKKDVLKHQDGRGRPRDRHQWSDADNASVRAEPTSSHASSVSSASSYRDLRTSPFVYPLSPSPSRSPSSRVPPLSLHSVQLDTPVIGTPTILSPANDVPETSHERTPTPTRSTLYLPEPTEPSPIYSPWSTDDDESAWESASISSSRSTTSASSPLSPTQHIQTDPAVSWVTEDDEDKRYAGVAGDGKLVGAPEESDYLPPSNFDMAVDGLPHIPLRPFRNQVGGHTSIYKFTKRAVCKPLVSRENIFYEAVEREAPPLLDFIPRYLGVMLVSYRRVPKSSESSVKPADHGPARPPLHKSITDSVTQRPKHHSPSPDAGAGGDTDPADSPDEAELPEVILDRNRHIVPEWMLRSATAGARNRAMSHSFAIGPNIPRHLKRTYLGGTASSPDLGSRTPKLASSSSPSPSPLARSVPVHGLSVPTESERERSDFPFTPDNSPDVSVQPLQEHGRFFVAGAGHDVPADDEEGFTRPYMRPFHSDQLHERAPGSPHALSSPGPNGWFGGLGSTTVNTKLKDHVFSTIMRRFRRRRQGSRRWTVDTREDDGEIADGEGDSDGIVATSPGLSRRRSKKRSQLERLKEEEATAQPLRRVQSEDNLASPAKVQAYEEARDRRRPSQQDLFDFEEEREEDGARRRSRSRSLEALNVPLRFNGPSPDLCAGPHAPACHTEPTESFTRQNHFILMEDLTGRLKNSCVLDLKMGTRQYGLDATPAKKKSQRKKCDRTTSRTLGVRICGMQVWNHKTQSYVTQDKYQGREVKTEDFPAALASFLHDGERLLAHQIPSILGKIYALARIINRLKGFRFYGCSLLFIYDGDREVQDALRNIVLEHPSSRSKRGESLERRHHHMKSSSASLERPLRRSHSEDLLSGPVDQRSSRRRRRGEVNIRIVDFAHMTTGRDWMPYPEDFDHRAAQEMSSGKGYSADVDPETGLIYARFPPHYPDQPDRGFLFGLRNLAETLEKIWNDERIRRIKRSRDDPSAVKDQLPPLATECKQIFEEIFGFDGEEDEEIAYLST</sequence>
<name>A0ACB8TKS8_9AGAM</name>
<protein>
    <submittedName>
        <fullName evidence="1">SAICAR synthase-like protein</fullName>
    </submittedName>
</protein>
<evidence type="ECO:0000313" key="1">
    <source>
        <dbReference type="EMBL" id="KAI0068976.1"/>
    </source>
</evidence>
<organism evidence="1 2">
    <name type="scientific">Artomyces pyxidatus</name>
    <dbReference type="NCBI Taxonomy" id="48021"/>
    <lineage>
        <taxon>Eukaryota</taxon>
        <taxon>Fungi</taxon>
        <taxon>Dikarya</taxon>
        <taxon>Basidiomycota</taxon>
        <taxon>Agaricomycotina</taxon>
        <taxon>Agaricomycetes</taxon>
        <taxon>Russulales</taxon>
        <taxon>Auriscalpiaceae</taxon>
        <taxon>Artomyces</taxon>
    </lineage>
</organism>
<dbReference type="EMBL" id="MU277187">
    <property type="protein sequence ID" value="KAI0068976.1"/>
    <property type="molecule type" value="Genomic_DNA"/>
</dbReference>
<keyword evidence="2" id="KW-1185">Reference proteome</keyword>
<comment type="caution">
    <text evidence="1">The sequence shown here is derived from an EMBL/GenBank/DDBJ whole genome shotgun (WGS) entry which is preliminary data.</text>
</comment>
<reference evidence="1" key="1">
    <citation type="submission" date="2021-03" db="EMBL/GenBank/DDBJ databases">
        <authorList>
            <consortium name="DOE Joint Genome Institute"/>
            <person name="Ahrendt S."/>
            <person name="Looney B.P."/>
            <person name="Miyauchi S."/>
            <person name="Morin E."/>
            <person name="Drula E."/>
            <person name="Courty P.E."/>
            <person name="Chicoki N."/>
            <person name="Fauchery L."/>
            <person name="Kohler A."/>
            <person name="Kuo A."/>
            <person name="Labutti K."/>
            <person name="Pangilinan J."/>
            <person name="Lipzen A."/>
            <person name="Riley R."/>
            <person name="Andreopoulos W."/>
            <person name="He G."/>
            <person name="Johnson J."/>
            <person name="Barry K.W."/>
            <person name="Grigoriev I.V."/>
            <person name="Nagy L."/>
            <person name="Hibbett D."/>
            <person name="Henrissat B."/>
            <person name="Matheny P.B."/>
            <person name="Labbe J."/>
            <person name="Martin F."/>
        </authorList>
    </citation>
    <scope>NUCLEOTIDE SEQUENCE</scope>
    <source>
        <strain evidence="1">HHB10654</strain>
    </source>
</reference>
<dbReference type="Proteomes" id="UP000814140">
    <property type="component" value="Unassembled WGS sequence"/>
</dbReference>